<sequence length="271" mass="31641">MTPRGIFNLSGKELTHGEIGLLNKGLKFVPERKMNSFNTYIDMQRFKRNLCLKKFFVKTPMERKVMEENKYQQTSLREKSKFYPKHMLSKEIEAFDQIITSEIRKEQKKKKKKQRTRPGNLPREENIALKKLCDTKELIVKPADKGGKIVILNKEGYEREALRLLGDQNVYKILNSDPTAQIMNTFFSYLDKGRELNILKEEYVYLKVKHPRIPVFYYLPKVHKSRENPPGRPIVSGIGSISSRVSEYVDHLLQPIVTQTPSYTKDTTSIL</sequence>
<dbReference type="AlphaFoldDB" id="A0A8C5QXH9"/>
<protein>
    <submittedName>
        <fullName evidence="1">Uncharacterized protein</fullName>
    </submittedName>
</protein>
<organism evidence="1 2">
    <name type="scientific">Leptobrachium leishanense</name>
    <name type="common">Leishan spiny toad</name>
    <dbReference type="NCBI Taxonomy" id="445787"/>
    <lineage>
        <taxon>Eukaryota</taxon>
        <taxon>Metazoa</taxon>
        <taxon>Chordata</taxon>
        <taxon>Craniata</taxon>
        <taxon>Vertebrata</taxon>
        <taxon>Euteleostomi</taxon>
        <taxon>Amphibia</taxon>
        <taxon>Batrachia</taxon>
        <taxon>Anura</taxon>
        <taxon>Pelobatoidea</taxon>
        <taxon>Megophryidae</taxon>
        <taxon>Leptobrachium</taxon>
    </lineage>
</organism>
<reference evidence="1" key="1">
    <citation type="submission" date="2025-08" db="UniProtKB">
        <authorList>
            <consortium name="Ensembl"/>
        </authorList>
    </citation>
    <scope>IDENTIFICATION</scope>
</reference>
<dbReference type="Ensembl" id="ENSLLET00000046130.1">
    <property type="protein sequence ID" value="ENSLLEP00000044351.1"/>
    <property type="gene ID" value="ENSLLEG00000028174.1"/>
</dbReference>
<dbReference type="PANTHER" id="PTHR21301:SF10">
    <property type="entry name" value="REVERSE TRANSCRIPTASE DOMAIN-CONTAINING PROTEIN"/>
    <property type="match status" value="1"/>
</dbReference>
<evidence type="ECO:0000313" key="2">
    <source>
        <dbReference type="Proteomes" id="UP000694569"/>
    </source>
</evidence>
<dbReference type="GeneTree" id="ENSGT00940000154669"/>
<name>A0A8C5QXH9_9ANUR</name>
<accession>A0A8C5QXH9</accession>
<keyword evidence="2" id="KW-1185">Reference proteome</keyword>
<dbReference type="OrthoDB" id="9909555at2759"/>
<proteinExistence type="predicted"/>
<reference evidence="1" key="2">
    <citation type="submission" date="2025-09" db="UniProtKB">
        <authorList>
            <consortium name="Ensembl"/>
        </authorList>
    </citation>
    <scope>IDENTIFICATION</scope>
</reference>
<dbReference type="PANTHER" id="PTHR21301">
    <property type="entry name" value="REVERSE TRANSCRIPTASE"/>
    <property type="match status" value="1"/>
</dbReference>
<evidence type="ECO:0000313" key="1">
    <source>
        <dbReference type="Ensembl" id="ENSLLEP00000044351.1"/>
    </source>
</evidence>
<dbReference type="Proteomes" id="UP000694569">
    <property type="component" value="Unplaced"/>
</dbReference>